<dbReference type="InterPro" id="IPR050178">
    <property type="entry name" value="AspA/AstE_fam"/>
</dbReference>
<dbReference type="EMBL" id="ML993595">
    <property type="protein sequence ID" value="KAF2166825.1"/>
    <property type="molecule type" value="Genomic_DNA"/>
</dbReference>
<evidence type="ECO:0000313" key="7">
    <source>
        <dbReference type="Proteomes" id="UP000799537"/>
    </source>
</evidence>
<evidence type="ECO:0000256" key="1">
    <source>
        <dbReference type="ARBA" id="ARBA00001947"/>
    </source>
</evidence>
<dbReference type="SUPFAM" id="SSF53187">
    <property type="entry name" value="Zn-dependent exopeptidases"/>
    <property type="match status" value="1"/>
</dbReference>
<evidence type="ECO:0000256" key="2">
    <source>
        <dbReference type="ARBA" id="ARBA00022723"/>
    </source>
</evidence>
<keyword evidence="4" id="KW-0862">Zinc</keyword>
<keyword evidence="3" id="KW-0378">Hydrolase</keyword>
<evidence type="ECO:0000313" key="6">
    <source>
        <dbReference type="EMBL" id="KAF2166825.1"/>
    </source>
</evidence>
<comment type="cofactor">
    <cofactor evidence="1">
        <name>Zn(2+)</name>
        <dbReference type="ChEBI" id="CHEBI:29105"/>
    </cofactor>
</comment>
<organism evidence="6 7">
    <name type="scientific">Zasmidium cellare ATCC 36951</name>
    <dbReference type="NCBI Taxonomy" id="1080233"/>
    <lineage>
        <taxon>Eukaryota</taxon>
        <taxon>Fungi</taxon>
        <taxon>Dikarya</taxon>
        <taxon>Ascomycota</taxon>
        <taxon>Pezizomycotina</taxon>
        <taxon>Dothideomycetes</taxon>
        <taxon>Dothideomycetidae</taxon>
        <taxon>Mycosphaerellales</taxon>
        <taxon>Mycosphaerellaceae</taxon>
        <taxon>Zasmidium</taxon>
    </lineage>
</organism>
<dbReference type="PANTHER" id="PTHR15162">
    <property type="entry name" value="ASPARTOACYLASE"/>
    <property type="match status" value="1"/>
</dbReference>
<evidence type="ECO:0000256" key="3">
    <source>
        <dbReference type="ARBA" id="ARBA00022801"/>
    </source>
</evidence>
<dbReference type="Proteomes" id="UP000799537">
    <property type="component" value="Unassembled WGS sequence"/>
</dbReference>
<dbReference type="GeneID" id="54566036"/>
<evidence type="ECO:0000256" key="4">
    <source>
        <dbReference type="ARBA" id="ARBA00022833"/>
    </source>
</evidence>
<dbReference type="GO" id="GO:0016788">
    <property type="term" value="F:hydrolase activity, acting on ester bonds"/>
    <property type="evidence" value="ECO:0007669"/>
    <property type="project" value="InterPro"/>
</dbReference>
<proteinExistence type="predicted"/>
<dbReference type="GO" id="GO:0005829">
    <property type="term" value="C:cytosol"/>
    <property type="evidence" value="ECO:0007669"/>
    <property type="project" value="TreeGrafter"/>
</dbReference>
<dbReference type="Pfam" id="PF24827">
    <property type="entry name" value="AstE_AspA_cat"/>
    <property type="match status" value="1"/>
</dbReference>
<dbReference type="RefSeq" id="XP_033667714.1">
    <property type="nucleotide sequence ID" value="XM_033812764.1"/>
</dbReference>
<protein>
    <recommendedName>
        <fullName evidence="5">Succinylglutamate desuccinylase/Aspartoacylase catalytic domain-containing protein</fullName>
    </recommendedName>
</protein>
<dbReference type="PANTHER" id="PTHR15162:SF7">
    <property type="entry name" value="SUCCINYLGLUTAMATE DESUCCINYLASE"/>
    <property type="match status" value="1"/>
</dbReference>
<keyword evidence="7" id="KW-1185">Reference proteome</keyword>
<feature type="domain" description="Succinylglutamate desuccinylase/Aspartoacylase catalytic" evidence="5">
    <location>
        <begin position="46"/>
        <end position="155"/>
    </location>
</feature>
<dbReference type="AlphaFoldDB" id="A0A6A6CI59"/>
<evidence type="ECO:0000259" key="5">
    <source>
        <dbReference type="Pfam" id="PF24827"/>
    </source>
</evidence>
<reference evidence="6" key="1">
    <citation type="journal article" date="2020" name="Stud. Mycol.">
        <title>101 Dothideomycetes genomes: a test case for predicting lifestyles and emergence of pathogens.</title>
        <authorList>
            <person name="Haridas S."/>
            <person name="Albert R."/>
            <person name="Binder M."/>
            <person name="Bloem J."/>
            <person name="Labutti K."/>
            <person name="Salamov A."/>
            <person name="Andreopoulos B."/>
            <person name="Baker S."/>
            <person name="Barry K."/>
            <person name="Bills G."/>
            <person name="Bluhm B."/>
            <person name="Cannon C."/>
            <person name="Castanera R."/>
            <person name="Culley D."/>
            <person name="Daum C."/>
            <person name="Ezra D."/>
            <person name="Gonzalez J."/>
            <person name="Henrissat B."/>
            <person name="Kuo A."/>
            <person name="Liang C."/>
            <person name="Lipzen A."/>
            <person name="Lutzoni F."/>
            <person name="Magnuson J."/>
            <person name="Mondo S."/>
            <person name="Nolan M."/>
            <person name="Ohm R."/>
            <person name="Pangilinan J."/>
            <person name="Park H.-J."/>
            <person name="Ramirez L."/>
            <person name="Alfaro M."/>
            <person name="Sun H."/>
            <person name="Tritt A."/>
            <person name="Yoshinaga Y."/>
            <person name="Zwiers L.-H."/>
            <person name="Turgeon B."/>
            <person name="Goodwin S."/>
            <person name="Spatafora J."/>
            <person name="Crous P."/>
            <person name="Grigoriev I."/>
        </authorList>
    </citation>
    <scope>NUCLEOTIDE SEQUENCE</scope>
    <source>
        <strain evidence="6">ATCC 36951</strain>
    </source>
</reference>
<dbReference type="GO" id="GO:0046872">
    <property type="term" value="F:metal ion binding"/>
    <property type="evidence" value="ECO:0007669"/>
    <property type="project" value="UniProtKB-KW"/>
</dbReference>
<dbReference type="InterPro" id="IPR055438">
    <property type="entry name" value="AstE_AspA_cat"/>
</dbReference>
<keyword evidence="2" id="KW-0479">Metal-binding</keyword>
<sequence>MFTSSSRPQRQPVTEYAVEIDAVPIERWRQSATGVPFVRSFNSGKPGPHVLITALTHGNEIAGAVALDRLLGSGLHPTKGRLSLAFANVDAYSKFSANDPRASRWVDEDMNRVWSPEILHSQPARSRDAARAAELEPIVADADYLLDLHTTQHHNEPLVLAGPLERSRILAMTMGLANLVVVDKGHAQGPRMRDYGGVGDPSRTNTALLIEAGQPWAASSVETAYAACIRFLCRLELLPEDAGLQDTTRLPQSAQRIVEIAMPVTIKHEFTFAMPLRGGEVLPKAGTVIGHHGEEPVRTPYDDCVVIMPSQRLWSGLTAVRLGRDISATLVAPVYT</sequence>
<name>A0A6A6CI59_ZASCE</name>
<dbReference type="OrthoDB" id="8300214at2759"/>
<dbReference type="Gene3D" id="3.40.630.10">
    <property type="entry name" value="Zn peptidases"/>
    <property type="match status" value="1"/>
</dbReference>
<gene>
    <name evidence="6" type="ORF">M409DRAFT_54605</name>
</gene>
<accession>A0A6A6CI59</accession>